<name>A0A1W0D1B5_9NEIS</name>
<dbReference type="Gene3D" id="1.10.10.10">
    <property type="entry name" value="Winged helix-like DNA-binding domain superfamily/Winged helix DNA-binding domain"/>
    <property type="match status" value="1"/>
</dbReference>
<dbReference type="Pfam" id="PF03466">
    <property type="entry name" value="LysR_substrate"/>
    <property type="match status" value="1"/>
</dbReference>
<proteinExistence type="inferred from homology"/>
<dbReference type="InterPro" id="IPR036388">
    <property type="entry name" value="WH-like_DNA-bd_sf"/>
</dbReference>
<dbReference type="CDD" id="cd08422">
    <property type="entry name" value="PBP2_CrgA_like"/>
    <property type="match status" value="1"/>
</dbReference>
<dbReference type="SUPFAM" id="SSF46785">
    <property type="entry name" value="Winged helix' DNA-binding domain"/>
    <property type="match status" value="1"/>
</dbReference>
<comment type="caution">
    <text evidence="6">The sequence shown here is derived from an EMBL/GenBank/DDBJ whole genome shotgun (WGS) entry which is preliminary data.</text>
</comment>
<sequence length="310" mass="34299">MKRLPDLEAWAIFAKVAECGSFARAAAELTLSQATVSKAITRLEARMKTMLFHRTSRRITLTEAGHAALERASRILAEGEAVEADIAEQSTSLRGAVRVTAPMSFGLSHLAPLLPEFMARHPDVELDFHFSDEQVDLVAKRLDVALRIASLADSSLLARRLCAVRILLVGSPAYFARYGRPRHPRELAEHRALLYSNAPGGQFWRFRHADEGEFALEMPSPLRVNNAEALTPALRAGLGLALQPEFLAWQDVQAGELETVMMDWQVDPIALYILTPPGRSRPARVQALIDYLAARLAVAPWARHQPEAKS</sequence>
<evidence type="ECO:0000259" key="5">
    <source>
        <dbReference type="PROSITE" id="PS50931"/>
    </source>
</evidence>
<dbReference type="PRINTS" id="PR00039">
    <property type="entry name" value="HTHLYSR"/>
</dbReference>
<dbReference type="SUPFAM" id="SSF53850">
    <property type="entry name" value="Periplasmic binding protein-like II"/>
    <property type="match status" value="1"/>
</dbReference>
<dbReference type="AlphaFoldDB" id="A0A1W0D1B5"/>
<evidence type="ECO:0000313" key="7">
    <source>
        <dbReference type="Proteomes" id="UP000192721"/>
    </source>
</evidence>
<dbReference type="GO" id="GO:0043565">
    <property type="term" value="F:sequence-specific DNA binding"/>
    <property type="evidence" value="ECO:0007669"/>
    <property type="project" value="TreeGrafter"/>
</dbReference>
<evidence type="ECO:0000256" key="1">
    <source>
        <dbReference type="ARBA" id="ARBA00009437"/>
    </source>
</evidence>
<dbReference type="EMBL" id="MUKV01000010">
    <property type="protein sequence ID" value="OQS40816.1"/>
    <property type="molecule type" value="Genomic_DNA"/>
</dbReference>
<feature type="domain" description="HTH lysR-type" evidence="5">
    <location>
        <begin position="5"/>
        <end position="62"/>
    </location>
</feature>
<dbReference type="Pfam" id="PF00126">
    <property type="entry name" value="HTH_1"/>
    <property type="match status" value="1"/>
</dbReference>
<accession>A0A1W0D1B5</accession>
<keyword evidence="2" id="KW-0805">Transcription regulation</keyword>
<evidence type="ECO:0000256" key="2">
    <source>
        <dbReference type="ARBA" id="ARBA00023015"/>
    </source>
</evidence>
<keyword evidence="4" id="KW-0804">Transcription</keyword>
<dbReference type="GO" id="GO:0006351">
    <property type="term" value="P:DNA-templated transcription"/>
    <property type="evidence" value="ECO:0007669"/>
    <property type="project" value="TreeGrafter"/>
</dbReference>
<dbReference type="FunFam" id="1.10.10.10:FF:000001">
    <property type="entry name" value="LysR family transcriptional regulator"/>
    <property type="match status" value="1"/>
</dbReference>
<comment type="similarity">
    <text evidence="1">Belongs to the LysR transcriptional regulatory family.</text>
</comment>
<evidence type="ECO:0000256" key="4">
    <source>
        <dbReference type="ARBA" id="ARBA00023163"/>
    </source>
</evidence>
<organism evidence="6 7">
    <name type="scientific">Chromobacterium haemolyticum</name>
    <dbReference type="NCBI Taxonomy" id="394935"/>
    <lineage>
        <taxon>Bacteria</taxon>
        <taxon>Pseudomonadati</taxon>
        <taxon>Pseudomonadota</taxon>
        <taxon>Betaproteobacteria</taxon>
        <taxon>Neisseriales</taxon>
        <taxon>Chromobacteriaceae</taxon>
        <taxon>Chromobacterium</taxon>
    </lineage>
</organism>
<dbReference type="InterPro" id="IPR005119">
    <property type="entry name" value="LysR_subst-bd"/>
</dbReference>
<protein>
    <submittedName>
        <fullName evidence="6">LysR family transcriptional regulator</fullName>
    </submittedName>
</protein>
<evidence type="ECO:0000313" key="6">
    <source>
        <dbReference type="EMBL" id="OQS40816.1"/>
    </source>
</evidence>
<dbReference type="PANTHER" id="PTHR30537">
    <property type="entry name" value="HTH-TYPE TRANSCRIPTIONAL REGULATOR"/>
    <property type="match status" value="1"/>
</dbReference>
<dbReference type="InterPro" id="IPR058163">
    <property type="entry name" value="LysR-type_TF_proteobact-type"/>
</dbReference>
<dbReference type="GO" id="GO:0003700">
    <property type="term" value="F:DNA-binding transcription factor activity"/>
    <property type="evidence" value="ECO:0007669"/>
    <property type="project" value="InterPro"/>
</dbReference>
<dbReference type="PANTHER" id="PTHR30537:SF5">
    <property type="entry name" value="HTH-TYPE TRANSCRIPTIONAL ACTIVATOR TTDR-RELATED"/>
    <property type="match status" value="1"/>
</dbReference>
<dbReference type="InterPro" id="IPR036390">
    <property type="entry name" value="WH_DNA-bd_sf"/>
</dbReference>
<dbReference type="Gene3D" id="3.40.190.290">
    <property type="match status" value="1"/>
</dbReference>
<dbReference type="PROSITE" id="PS50931">
    <property type="entry name" value="HTH_LYSR"/>
    <property type="match status" value="1"/>
</dbReference>
<evidence type="ECO:0000256" key="3">
    <source>
        <dbReference type="ARBA" id="ARBA00023125"/>
    </source>
</evidence>
<dbReference type="Proteomes" id="UP000192721">
    <property type="component" value="Unassembled WGS sequence"/>
</dbReference>
<dbReference type="InterPro" id="IPR000847">
    <property type="entry name" value="LysR_HTH_N"/>
</dbReference>
<reference evidence="6 7" key="1">
    <citation type="submission" date="2017-02" db="EMBL/GenBank/DDBJ databases">
        <title>Chromobacterium haemolyticum H5244.</title>
        <authorList>
            <person name="Gulvik C.A."/>
        </authorList>
    </citation>
    <scope>NUCLEOTIDE SEQUENCE [LARGE SCALE GENOMIC DNA]</scope>
    <source>
        <strain evidence="6 7">H5244</strain>
    </source>
</reference>
<gene>
    <name evidence="6" type="ORF">B0T45_10230</name>
</gene>
<keyword evidence="3" id="KW-0238">DNA-binding</keyword>